<feature type="region of interest" description="Disordered" evidence="1">
    <location>
        <begin position="311"/>
        <end position="349"/>
    </location>
</feature>
<reference evidence="3 4" key="1">
    <citation type="submission" date="2009-11" db="EMBL/GenBank/DDBJ databases">
        <title>Annotation of Allomyces macrogynus ATCC 38327.</title>
        <authorList>
            <consortium name="The Broad Institute Genome Sequencing Platform"/>
            <person name="Russ C."/>
            <person name="Cuomo C."/>
            <person name="Burger G."/>
            <person name="Gray M.W."/>
            <person name="Holland P.W.H."/>
            <person name="King N."/>
            <person name="Lang F.B.F."/>
            <person name="Roger A.J."/>
            <person name="Ruiz-Trillo I."/>
            <person name="Young S.K."/>
            <person name="Zeng Q."/>
            <person name="Gargeya S."/>
            <person name="Fitzgerald M."/>
            <person name="Haas B."/>
            <person name="Abouelleil A."/>
            <person name="Alvarado L."/>
            <person name="Arachchi H.M."/>
            <person name="Berlin A."/>
            <person name="Chapman S.B."/>
            <person name="Gearin G."/>
            <person name="Goldberg J."/>
            <person name="Griggs A."/>
            <person name="Gujja S."/>
            <person name="Hansen M."/>
            <person name="Heiman D."/>
            <person name="Howarth C."/>
            <person name="Larimer J."/>
            <person name="Lui A."/>
            <person name="MacDonald P.J.P."/>
            <person name="McCowen C."/>
            <person name="Montmayeur A."/>
            <person name="Murphy C."/>
            <person name="Neiman D."/>
            <person name="Pearson M."/>
            <person name="Priest M."/>
            <person name="Roberts A."/>
            <person name="Saif S."/>
            <person name="Shea T."/>
            <person name="Sisk P."/>
            <person name="Stolte C."/>
            <person name="Sykes S."/>
            <person name="Wortman J."/>
            <person name="Nusbaum C."/>
            <person name="Birren B."/>
        </authorList>
    </citation>
    <scope>NUCLEOTIDE SEQUENCE [LARGE SCALE GENOMIC DNA]</scope>
    <source>
        <strain evidence="3 4">ATCC 38327</strain>
    </source>
</reference>
<evidence type="ECO:0000256" key="1">
    <source>
        <dbReference type="SAM" id="MobiDB-lite"/>
    </source>
</evidence>
<dbReference type="VEuPathDB" id="FungiDB:AMAG_15903"/>
<dbReference type="OrthoDB" id="5554397at2759"/>
<accession>A0A0L0T957</accession>
<feature type="transmembrane region" description="Helical" evidence="2">
    <location>
        <begin position="227"/>
        <end position="246"/>
    </location>
</feature>
<feature type="transmembrane region" description="Helical" evidence="2">
    <location>
        <begin position="146"/>
        <end position="169"/>
    </location>
</feature>
<evidence type="ECO:0000313" key="3">
    <source>
        <dbReference type="EMBL" id="KNE71251.1"/>
    </source>
</evidence>
<dbReference type="Proteomes" id="UP000054350">
    <property type="component" value="Unassembled WGS sequence"/>
</dbReference>
<feature type="transmembrane region" description="Helical" evidence="2">
    <location>
        <begin position="50"/>
        <end position="68"/>
    </location>
</feature>
<keyword evidence="2" id="KW-1133">Transmembrane helix</keyword>
<name>A0A0L0T957_ALLM3</name>
<feature type="transmembrane region" description="Helical" evidence="2">
    <location>
        <begin position="105"/>
        <end position="125"/>
    </location>
</feature>
<keyword evidence="2" id="KW-0812">Transmembrane</keyword>
<reference evidence="4" key="2">
    <citation type="submission" date="2009-11" db="EMBL/GenBank/DDBJ databases">
        <title>The Genome Sequence of Allomyces macrogynus strain ATCC 38327.</title>
        <authorList>
            <consortium name="The Broad Institute Genome Sequencing Platform"/>
            <person name="Russ C."/>
            <person name="Cuomo C."/>
            <person name="Shea T."/>
            <person name="Young S.K."/>
            <person name="Zeng Q."/>
            <person name="Koehrsen M."/>
            <person name="Haas B."/>
            <person name="Borodovsky M."/>
            <person name="Guigo R."/>
            <person name="Alvarado L."/>
            <person name="Berlin A."/>
            <person name="Borenstein D."/>
            <person name="Chen Z."/>
            <person name="Engels R."/>
            <person name="Freedman E."/>
            <person name="Gellesch M."/>
            <person name="Goldberg J."/>
            <person name="Griggs A."/>
            <person name="Gujja S."/>
            <person name="Heiman D."/>
            <person name="Hepburn T."/>
            <person name="Howarth C."/>
            <person name="Jen D."/>
            <person name="Larson L."/>
            <person name="Lewis B."/>
            <person name="Mehta T."/>
            <person name="Park D."/>
            <person name="Pearson M."/>
            <person name="Roberts A."/>
            <person name="Saif S."/>
            <person name="Shenoy N."/>
            <person name="Sisk P."/>
            <person name="Stolte C."/>
            <person name="Sykes S."/>
            <person name="Walk T."/>
            <person name="White J."/>
            <person name="Yandava C."/>
            <person name="Burger G."/>
            <person name="Gray M.W."/>
            <person name="Holland P.W.H."/>
            <person name="King N."/>
            <person name="Lang F.B.F."/>
            <person name="Roger A.J."/>
            <person name="Ruiz-Trillo I."/>
            <person name="Lander E."/>
            <person name="Nusbaum C."/>
        </authorList>
    </citation>
    <scope>NUCLEOTIDE SEQUENCE [LARGE SCALE GENOMIC DNA]</scope>
    <source>
        <strain evidence="4">ATCC 38327</strain>
    </source>
</reference>
<dbReference type="EMBL" id="GG745370">
    <property type="protein sequence ID" value="KNE71250.1"/>
    <property type="molecule type" value="Genomic_DNA"/>
</dbReference>
<feature type="transmembrane region" description="Helical" evidence="2">
    <location>
        <begin position="77"/>
        <end position="99"/>
    </location>
</feature>
<proteinExistence type="predicted"/>
<gene>
    <name evidence="3" type="ORF">AMAG_15903</name>
</gene>
<protein>
    <submittedName>
        <fullName evidence="3">Uncharacterized protein</fullName>
    </submittedName>
</protein>
<keyword evidence="2" id="KW-0472">Membrane</keyword>
<dbReference type="AlphaFoldDB" id="A0A0L0T957"/>
<organism evidence="3 4">
    <name type="scientific">Allomyces macrogynus (strain ATCC 38327)</name>
    <name type="common">Allomyces javanicus var. macrogynus</name>
    <dbReference type="NCBI Taxonomy" id="578462"/>
    <lineage>
        <taxon>Eukaryota</taxon>
        <taxon>Fungi</taxon>
        <taxon>Fungi incertae sedis</taxon>
        <taxon>Blastocladiomycota</taxon>
        <taxon>Blastocladiomycetes</taxon>
        <taxon>Blastocladiales</taxon>
        <taxon>Blastocladiaceae</taxon>
        <taxon>Allomyces</taxon>
    </lineage>
</organism>
<sequence>MADWKAALHARRWPRPDPPWPLSTADHVVEFVHHARRSITGDKFEWSNSTFWFTLMMALYASTIARAVRLLWSKRSWFYATILAVIFLQLFDVLFMLFFRPRRDTPAWLMALDYLAFALNMILFATMNFQRYRLLGGALWPRTTKFLMACTALFAVHWTGIAIFGWVNIATTGFYGDDAVIPFWTAGYIADAVLNATLTGAFLVHLRAMGRGNDFRPGLRSYVTRAQILLVIESTLLLAMVVIQNYDWEIDPLFLLGFLSQSIRISIYCALLQLLTKIMAPVTHSRNSRPGADSTLGSTAAPLTMPQHYGSHGSILDRHGEGGGSSTGSHRGRRAARHGDTRVGNSGSMLCESRDGWPLATLDDVVVDKNETR</sequence>
<evidence type="ECO:0000256" key="2">
    <source>
        <dbReference type="SAM" id="Phobius"/>
    </source>
</evidence>
<evidence type="ECO:0000313" key="4">
    <source>
        <dbReference type="Proteomes" id="UP000054350"/>
    </source>
</evidence>
<feature type="transmembrane region" description="Helical" evidence="2">
    <location>
        <begin position="252"/>
        <end position="276"/>
    </location>
</feature>
<feature type="transmembrane region" description="Helical" evidence="2">
    <location>
        <begin position="181"/>
        <end position="206"/>
    </location>
</feature>
<dbReference type="EMBL" id="GG745370">
    <property type="protein sequence ID" value="KNE71251.1"/>
    <property type="molecule type" value="Genomic_DNA"/>
</dbReference>
<keyword evidence="4" id="KW-1185">Reference proteome</keyword>